<reference evidence="2" key="1">
    <citation type="journal article" date="2023" name="G3 (Bethesda)">
        <title>A reference genome for the long-term kleptoplast-retaining sea slug Elysia crispata morphotype clarki.</title>
        <authorList>
            <person name="Eastman K.E."/>
            <person name="Pendleton A.L."/>
            <person name="Shaikh M.A."/>
            <person name="Suttiyut T."/>
            <person name="Ogas R."/>
            <person name="Tomko P."/>
            <person name="Gavelis G."/>
            <person name="Widhalm J.R."/>
            <person name="Wisecaver J.H."/>
        </authorList>
    </citation>
    <scope>NUCLEOTIDE SEQUENCE</scope>
    <source>
        <strain evidence="2">ECLA1</strain>
    </source>
</reference>
<sequence length="93" mass="10390">TPNPAHLARNLTSWLPGGARESTKTARNDPLLSSLEPNGIRSSGKLDKTWTSFKASNSALSHYHHFRVSSMRMTSPLNKVKRSRSENNHHDPN</sequence>
<dbReference type="Proteomes" id="UP001283361">
    <property type="component" value="Unassembled WGS sequence"/>
</dbReference>
<feature type="region of interest" description="Disordered" evidence="1">
    <location>
        <begin position="71"/>
        <end position="93"/>
    </location>
</feature>
<accession>A0AAE0Y1E2</accession>
<organism evidence="2 3">
    <name type="scientific">Elysia crispata</name>
    <name type="common">lettuce slug</name>
    <dbReference type="NCBI Taxonomy" id="231223"/>
    <lineage>
        <taxon>Eukaryota</taxon>
        <taxon>Metazoa</taxon>
        <taxon>Spiralia</taxon>
        <taxon>Lophotrochozoa</taxon>
        <taxon>Mollusca</taxon>
        <taxon>Gastropoda</taxon>
        <taxon>Heterobranchia</taxon>
        <taxon>Euthyneura</taxon>
        <taxon>Panpulmonata</taxon>
        <taxon>Sacoglossa</taxon>
        <taxon>Placobranchoidea</taxon>
        <taxon>Plakobranchidae</taxon>
        <taxon>Elysia</taxon>
    </lineage>
</organism>
<proteinExistence type="predicted"/>
<protein>
    <submittedName>
        <fullName evidence="2">Uncharacterized protein</fullName>
    </submittedName>
</protein>
<dbReference type="AlphaFoldDB" id="A0AAE0Y1E2"/>
<feature type="non-terminal residue" evidence="2">
    <location>
        <position position="1"/>
    </location>
</feature>
<evidence type="ECO:0000313" key="3">
    <source>
        <dbReference type="Proteomes" id="UP001283361"/>
    </source>
</evidence>
<evidence type="ECO:0000313" key="2">
    <source>
        <dbReference type="EMBL" id="KAK3729282.1"/>
    </source>
</evidence>
<comment type="caution">
    <text evidence="2">The sequence shown here is derived from an EMBL/GenBank/DDBJ whole genome shotgun (WGS) entry which is preliminary data.</text>
</comment>
<dbReference type="EMBL" id="JAWDGP010007147">
    <property type="protein sequence ID" value="KAK3729282.1"/>
    <property type="molecule type" value="Genomic_DNA"/>
</dbReference>
<name>A0AAE0Y1E2_9GAST</name>
<feature type="region of interest" description="Disordered" evidence="1">
    <location>
        <begin position="1"/>
        <end position="44"/>
    </location>
</feature>
<feature type="compositionally biased region" description="Basic and acidic residues" evidence="1">
    <location>
        <begin position="83"/>
        <end position="93"/>
    </location>
</feature>
<gene>
    <name evidence="2" type="ORF">RRG08_001132</name>
</gene>
<evidence type="ECO:0000256" key="1">
    <source>
        <dbReference type="SAM" id="MobiDB-lite"/>
    </source>
</evidence>
<keyword evidence="3" id="KW-1185">Reference proteome</keyword>